<evidence type="ECO:0000256" key="2">
    <source>
        <dbReference type="ARBA" id="ARBA00001946"/>
    </source>
</evidence>
<feature type="region of interest" description="Disordered" evidence="28">
    <location>
        <begin position="598"/>
        <end position="633"/>
    </location>
</feature>
<dbReference type="PROSITE" id="PS00109">
    <property type="entry name" value="PROTEIN_KINASE_TYR"/>
    <property type="match status" value="1"/>
</dbReference>
<evidence type="ECO:0000256" key="15">
    <source>
        <dbReference type="ARBA" id="ARBA00022889"/>
    </source>
</evidence>
<dbReference type="GO" id="GO:2000145">
    <property type="term" value="P:regulation of cell motility"/>
    <property type="evidence" value="ECO:0007669"/>
    <property type="project" value="UniProtKB-ARBA"/>
</dbReference>
<dbReference type="SMART" id="SM00808">
    <property type="entry name" value="FABD"/>
    <property type="match status" value="1"/>
</dbReference>
<evidence type="ECO:0000256" key="22">
    <source>
        <dbReference type="ARBA" id="ARBA00051245"/>
    </source>
</evidence>
<feature type="compositionally biased region" description="Low complexity" evidence="28">
    <location>
        <begin position="17"/>
        <end position="39"/>
    </location>
</feature>
<keyword evidence="20" id="KW-0206">Cytoskeleton</keyword>
<keyword evidence="7 27" id="KW-0808">Transferase</keyword>
<dbReference type="SUPFAM" id="SSF56112">
    <property type="entry name" value="Protein kinase-like (PK-like)"/>
    <property type="match status" value="1"/>
</dbReference>
<dbReference type="Gene3D" id="2.30.30.40">
    <property type="entry name" value="SH3 Domains"/>
    <property type="match status" value="1"/>
</dbReference>
<comment type="cofactor">
    <cofactor evidence="1">
        <name>Mn(2+)</name>
        <dbReference type="ChEBI" id="CHEBI:29035"/>
    </cofactor>
</comment>
<dbReference type="InterPro" id="IPR001452">
    <property type="entry name" value="SH3_domain"/>
</dbReference>
<comment type="catalytic activity">
    <reaction evidence="22 27">
        <text>L-tyrosyl-[protein] + ATP = O-phospho-L-tyrosyl-[protein] + ADP + H(+)</text>
        <dbReference type="Rhea" id="RHEA:10596"/>
        <dbReference type="Rhea" id="RHEA-COMP:10136"/>
        <dbReference type="Rhea" id="RHEA-COMP:20101"/>
        <dbReference type="ChEBI" id="CHEBI:15378"/>
        <dbReference type="ChEBI" id="CHEBI:30616"/>
        <dbReference type="ChEBI" id="CHEBI:46858"/>
        <dbReference type="ChEBI" id="CHEBI:61978"/>
        <dbReference type="ChEBI" id="CHEBI:456216"/>
        <dbReference type="EC" id="2.7.10.2"/>
    </reaction>
</comment>
<evidence type="ECO:0000256" key="19">
    <source>
        <dbReference type="ARBA" id="ARBA00023211"/>
    </source>
</evidence>
<feature type="region of interest" description="Disordered" evidence="28">
    <location>
        <begin position="990"/>
        <end position="1067"/>
    </location>
</feature>
<evidence type="ECO:0000259" key="30">
    <source>
        <dbReference type="PROSITE" id="PS50002"/>
    </source>
</evidence>
<dbReference type="PROSITE" id="PS50011">
    <property type="entry name" value="PROTEIN_KINASE_DOM"/>
    <property type="match status" value="1"/>
</dbReference>
<feature type="region of interest" description="Disordered" evidence="28">
    <location>
        <begin position="658"/>
        <end position="765"/>
    </location>
</feature>
<dbReference type="GO" id="GO:0005524">
    <property type="term" value="F:ATP binding"/>
    <property type="evidence" value="ECO:0007669"/>
    <property type="project" value="UniProtKB-UniRule"/>
</dbReference>
<dbReference type="SMART" id="SM00219">
    <property type="entry name" value="TyrKc"/>
    <property type="match status" value="1"/>
</dbReference>
<feature type="compositionally biased region" description="Low complexity" evidence="28">
    <location>
        <begin position="658"/>
        <end position="669"/>
    </location>
</feature>
<dbReference type="Gene3D" id="3.30.505.10">
    <property type="entry name" value="SH2 domain"/>
    <property type="match status" value="1"/>
</dbReference>
<feature type="region of interest" description="Disordered" evidence="28">
    <location>
        <begin position="1"/>
        <end position="64"/>
    </location>
</feature>
<evidence type="ECO:0000256" key="21">
    <source>
        <dbReference type="ARBA" id="ARBA00023288"/>
    </source>
</evidence>
<comment type="subcellular location">
    <subcellularLocation>
        <location evidence="3">Cytoplasm</location>
        <location evidence="3">Cytoskeleton</location>
    </subcellularLocation>
</comment>
<dbReference type="PRINTS" id="PR00401">
    <property type="entry name" value="SH2DOMAIN"/>
</dbReference>
<proteinExistence type="inferred from homology"/>
<dbReference type="FunFam" id="1.10.510.10:FF:000070">
    <property type="entry name" value="Tyrosine-protein kinase"/>
    <property type="match status" value="1"/>
</dbReference>
<dbReference type="SMART" id="SM00326">
    <property type="entry name" value="SH3"/>
    <property type="match status" value="1"/>
</dbReference>
<dbReference type="PANTHER" id="PTHR24418">
    <property type="entry name" value="TYROSINE-PROTEIN KINASE"/>
    <property type="match status" value="1"/>
</dbReference>
<evidence type="ECO:0000256" key="14">
    <source>
        <dbReference type="ARBA" id="ARBA00022843"/>
    </source>
</evidence>
<feature type="compositionally biased region" description="Basic and acidic residues" evidence="28">
    <location>
        <begin position="684"/>
        <end position="697"/>
    </location>
</feature>
<dbReference type="InterPro" id="IPR020635">
    <property type="entry name" value="Tyr_kinase_cat_dom"/>
</dbReference>
<keyword evidence="19" id="KW-0464">Manganese</keyword>
<dbReference type="Pfam" id="PF00018">
    <property type="entry name" value="SH3_1"/>
    <property type="match status" value="1"/>
</dbReference>
<keyword evidence="15" id="KW-0130">Cell adhesion</keyword>
<dbReference type="InterPro" id="IPR008266">
    <property type="entry name" value="Tyr_kinase_AS"/>
</dbReference>
<evidence type="ECO:0000256" key="25">
    <source>
        <dbReference type="PROSITE-ProRule" id="PRU00192"/>
    </source>
</evidence>
<dbReference type="GeneID" id="113572036"/>
<dbReference type="EC" id="2.7.10.2" evidence="27"/>
<dbReference type="Gene3D" id="1.10.510.10">
    <property type="entry name" value="Transferase(Phosphotransferase) domain 1"/>
    <property type="match status" value="1"/>
</dbReference>
<comment type="similarity">
    <text evidence="27">Belongs to the protein kinase superfamily. Tyr protein kinase family.</text>
</comment>
<keyword evidence="13" id="KW-0460">Magnesium</keyword>
<dbReference type="CDD" id="cd09935">
    <property type="entry name" value="SH2_ABL"/>
    <property type="match status" value="1"/>
</dbReference>
<feature type="domain" description="Protein kinase" evidence="31">
    <location>
        <begin position="286"/>
        <end position="537"/>
    </location>
</feature>
<keyword evidence="10 26" id="KW-0547">Nucleotide-binding</keyword>
<dbReference type="InterPro" id="IPR035837">
    <property type="entry name" value="ABL_SH2"/>
</dbReference>
<reference evidence="32" key="3">
    <citation type="submission" date="2025-09" db="UniProtKB">
        <authorList>
            <consortium name="Ensembl"/>
        </authorList>
    </citation>
    <scope>IDENTIFICATION</scope>
</reference>
<evidence type="ECO:0000256" key="24">
    <source>
        <dbReference type="PROSITE-ProRule" id="PRU00191"/>
    </source>
</evidence>
<dbReference type="GO" id="GO:0005737">
    <property type="term" value="C:cytoplasm"/>
    <property type="evidence" value="ECO:0007669"/>
    <property type="project" value="UniProtKB-ARBA"/>
</dbReference>
<sequence length="1174" mass="125639">MGQQVGRVGDGAPAGLQTPPQTQQQQQHPGKANRASSSGRRAREVTSTGAPPCRTAATASMPDPGVNIFTQHSEALHRPFGLDSAALTEAVRWSSKENLLGAAESDPNLFVALYDFVASGDNTLSITKGEKLRVLGYNQNGEWSEVRSKNGQGWVPSNYITPVNSLEKHSWYHGPVSRSAAEYLLSSLINGSFLVRESESSPGQLSISLRYEGRVYHYRINTASDGKVYVTSESRFSTLAELVHHHSTVADGLVTTLHYPAPKCNKPTVYGVSPIHDKWEMERTDITMKHKLGGGQYGEVYVGVWKKYNLTVAVKTLKEDTMEVEEFLKEAAVMKEVKHPNLVQLLGVCTLEPPFYIVTEYMPHGNLLDYLRECDREEVNAVVLLYMATQISSAMEYLEKKNFIHRDLAARNCLVGENHVVKVADFGLSRLMTGDTYTAHAGAKFPIKWTAPESLAYNTFSIKSDVWAFGVLLWEIATYGMSPYPGIDLSQVYDLLEKGLRMEQPEGCPPKVYELMRACWQWSPLDRPLFSEIHQAFETMFHDSSISEEVAEELCKTASSGKGGVVHALGHDQPLLPCKARLQKKHSDNKENLEGLDVWQEGGTHGPAGLPAALLAGGSPALPRKQRDKSPSGLLEDALDATFTRDRKAGFFSSFMKKKSASSSSSSSSPAQQSLPMPPKRSSSFREMETQPQKKYEPAAGFGAPPPALPQPDGLSFSPSHGEGNHIQSRCCGATFGQKATGASGGAGSTQSGGGGGGSSSSWAGLAGFFTPRLIKKTLGLRTGKPSADDGGGAARPFPRSNSTSSMSAGLPDLERMALTLPRNRSKPPLERTASATSQPDNGATRKADEGTAQIRDRPKAKLLPRGASVGLGGARAPGVGADAECDTHGRLREGQDERLGWSSPSKASPAGGVSVGPHNHKVPVLISPTLKHSPADVHLVGVDSQGNRFKLLADSAGDRDRPRLVKPKCAPPPPPMLRALQHAYGADGADDGLEVNGDGVKRSGRGPGAARPCIPPPQVPPAALTSTAGTTTPTKMANGASSGASSASSKLTLRRTRQQTERTPLEKVSKEALLECAECLSSALYSSADAPYSSHVLDAGHQLLDYCSGYVDCIPQTRNKFAFREAVGKLELSLQELRASSAGGGGVAGGAGTSPALENLHSCIKEISDVVQR</sequence>
<dbReference type="GO" id="GO:0015629">
    <property type="term" value="C:actin cytoskeleton"/>
    <property type="evidence" value="ECO:0007669"/>
    <property type="project" value="UniProtKB-ARBA"/>
</dbReference>
<dbReference type="GO" id="GO:0000287">
    <property type="term" value="F:magnesium ion binding"/>
    <property type="evidence" value="ECO:0007669"/>
    <property type="project" value="UniProtKB-ARBA"/>
</dbReference>
<dbReference type="Pfam" id="PF08919">
    <property type="entry name" value="F_actin_bind"/>
    <property type="match status" value="1"/>
</dbReference>
<keyword evidence="4 25" id="KW-0728">SH3 domain</keyword>
<dbReference type="InterPro" id="IPR000719">
    <property type="entry name" value="Prot_kinase_dom"/>
</dbReference>
<dbReference type="SMART" id="SM00252">
    <property type="entry name" value="SH2"/>
    <property type="match status" value="1"/>
</dbReference>
<dbReference type="InterPro" id="IPR001245">
    <property type="entry name" value="Ser-Thr/Tyr_kinase_cat_dom"/>
</dbReference>
<evidence type="ECO:0000256" key="28">
    <source>
        <dbReference type="SAM" id="MobiDB-lite"/>
    </source>
</evidence>
<dbReference type="InterPro" id="IPR011009">
    <property type="entry name" value="Kinase-like_dom_sf"/>
</dbReference>
<keyword evidence="33" id="KW-1185">Reference proteome</keyword>
<dbReference type="CDD" id="cd11850">
    <property type="entry name" value="SH3_Abl"/>
    <property type="match status" value="1"/>
</dbReference>
<feature type="compositionally biased region" description="Basic and acidic residues" evidence="28">
    <location>
        <begin position="886"/>
        <end position="900"/>
    </location>
</feature>
<accession>A0AAY5ES06</accession>
<dbReference type="PROSITE" id="PS50002">
    <property type="entry name" value="SH3"/>
    <property type="match status" value="1"/>
</dbReference>
<dbReference type="SUPFAM" id="SSF50044">
    <property type="entry name" value="SH3-domain"/>
    <property type="match status" value="1"/>
</dbReference>
<feature type="compositionally biased region" description="Gly residues" evidence="28">
    <location>
        <begin position="743"/>
        <end position="759"/>
    </location>
</feature>
<dbReference type="InterPro" id="IPR050198">
    <property type="entry name" value="Non-receptor_tyrosine_kinases"/>
</dbReference>
<keyword evidence="16" id="KW-0007">Acetylation</keyword>
<dbReference type="InterPro" id="IPR036860">
    <property type="entry name" value="SH2_dom_sf"/>
</dbReference>
<keyword evidence="12 26" id="KW-0067">ATP-binding</keyword>
<dbReference type="GO" id="GO:0010976">
    <property type="term" value="P:positive regulation of neuron projection development"/>
    <property type="evidence" value="ECO:0007669"/>
    <property type="project" value="UniProtKB-ARBA"/>
</dbReference>
<evidence type="ECO:0000256" key="17">
    <source>
        <dbReference type="ARBA" id="ARBA00022999"/>
    </source>
</evidence>
<evidence type="ECO:0000256" key="1">
    <source>
        <dbReference type="ARBA" id="ARBA00001936"/>
    </source>
</evidence>
<evidence type="ECO:0000256" key="13">
    <source>
        <dbReference type="ARBA" id="ARBA00022842"/>
    </source>
</evidence>
<dbReference type="Gene3D" id="1.20.120.330">
    <property type="entry name" value="Nucleotidyltransferases domain 2"/>
    <property type="match status" value="1"/>
</dbReference>
<feature type="region of interest" description="Disordered" evidence="28">
    <location>
        <begin position="956"/>
        <end position="975"/>
    </location>
</feature>
<dbReference type="AlphaFoldDB" id="A0AAY5ES06"/>
<evidence type="ECO:0000256" key="3">
    <source>
        <dbReference type="ARBA" id="ARBA00004245"/>
    </source>
</evidence>
<dbReference type="Gene3D" id="3.30.200.20">
    <property type="entry name" value="Phosphorylase Kinase, domain 1"/>
    <property type="match status" value="1"/>
</dbReference>
<keyword evidence="17 24" id="KW-0727">SH2 domain</keyword>
<feature type="domain" description="SH2" evidence="29">
    <location>
        <begin position="171"/>
        <end position="261"/>
    </location>
</feature>
<dbReference type="GO" id="GO:0030145">
    <property type="term" value="F:manganese ion binding"/>
    <property type="evidence" value="ECO:0007669"/>
    <property type="project" value="UniProtKB-ARBA"/>
</dbReference>
<dbReference type="SUPFAM" id="SSF55550">
    <property type="entry name" value="SH2 domain"/>
    <property type="match status" value="1"/>
</dbReference>
<evidence type="ECO:0000313" key="32">
    <source>
        <dbReference type="Ensembl" id="ENSEEEP00000059334.1"/>
    </source>
</evidence>
<feature type="binding site" evidence="26">
    <location>
        <position position="315"/>
    </location>
    <ligand>
        <name>ATP</name>
        <dbReference type="ChEBI" id="CHEBI:30616"/>
    </ligand>
</feature>
<dbReference type="GO" id="GO:0030155">
    <property type="term" value="P:regulation of cell adhesion"/>
    <property type="evidence" value="ECO:0007669"/>
    <property type="project" value="UniProtKB-ARBA"/>
</dbReference>
<evidence type="ECO:0000256" key="9">
    <source>
        <dbReference type="ARBA" id="ARBA00022723"/>
    </source>
</evidence>
<dbReference type="Proteomes" id="UP000314983">
    <property type="component" value="Chromosome 23"/>
</dbReference>
<evidence type="ECO:0000256" key="5">
    <source>
        <dbReference type="ARBA" id="ARBA00022490"/>
    </source>
</evidence>
<reference evidence="32 33" key="1">
    <citation type="submission" date="2020-05" db="EMBL/GenBank/DDBJ databases">
        <title>Electrophorus electricus (electric eel) genome, fEleEle1, primary haplotype.</title>
        <authorList>
            <person name="Myers G."/>
            <person name="Meyer A."/>
            <person name="Fedrigo O."/>
            <person name="Formenti G."/>
            <person name="Rhie A."/>
            <person name="Tracey A."/>
            <person name="Sims Y."/>
            <person name="Jarvis E.D."/>
        </authorList>
    </citation>
    <scope>NUCLEOTIDE SEQUENCE [LARGE SCALE GENOMIC DNA]</scope>
</reference>
<dbReference type="InterPro" id="IPR036028">
    <property type="entry name" value="SH3-like_dom_sf"/>
</dbReference>
<keyword evidence="9" id="KW-0479">Metal-binding</keyword>
<dbReference type="InterPro" id="IPR017441">
    <property type="entry name" value="Protein_kinase_ATP_BS"/>
</dbReference>
<dbReference type="FunFam" id="3.30.200.20:FF:000037">
    <property type="entry name" value="Tyrosine-protein kinase"/>
    <property type="match status" value="1"/>
</dbReference>
<evidence type="ECO:0000256" key="18">
    <source>
        <dbReference type="ARBA" id="ARBA00023137"/>
    </source>
</evidence>
<feature type="compositionally biased region" description="Low complexity" evidence="28">
    <location>
        <begin position="1022"/>
        <end position="1052"/>
    </location>
</feature>
<evidence type="ECO:0000256" key="4">
    <source>
        <dbReference type="ARBA" id="ARBA00022443"/>
    </source>
</evidence>
<keyword evidence="11 27" id="KW-0418">Kinase</keyword>
<evidence type="ECO:0000256" key="6">
    <source>
        <dbReference type="ARBA" id="ARBA00022553"/>
    </source>
</evidence>
<evidence type="ECO:0000259" key="29">
    <source>
        <dbReference type="PROSITE" id="PS50001"/>
    </source>
</evidence>
<evidence type="ECO:0000313" key="33">
    <source>
        <dbReference type="Proteomes" id="UP000314983"/>
    </source>
</evidence>
<dbReference type="InterPro" id="IPR000980">
    <property type="entry name" value="SH2"/>
</dbReference>
<comment type="subunit">
    <text evidence="23">Interacts with PSMA7. Interacts with CTTN. Found in a complex with ABL1, ABL2, CRK and UNC119; leading to the inhibition of CRK phosphorylation by ABL kinases.</text>
</comment>
<feature type="domain" description="SH3" evidence="30">
    <location>
        <begin position="105"/>
        <end position="165"/>
    </location>
</feature>
<dbReference type="RefSeq" id="XP_035377988.1">
    <property type="nucleotide sequence ID" value="XM_035522095.1"/>
</dbReference>
<comment type="cofactor">
    <cofactor evidence="2">
        <name>Mg(2+)</name>
        <dbReference type="ChEBI" id="CHEBI:18420"/>
    </cofactor>
</comment>
<protein>
    <recommendedName>
        <fullName evidence="27">Tyrosine-protein kinase</fullName>
        <ecNumber evidence="27">2.7.10.2</ecNumber>
    </recommendedName>
</protein>
<dbReference type="FunFam" id="3.30.505.10:FF:000004">
    <property type="entry name" value="Tyrosine-protein kinase"/>
    <property type="match status" value="1"/>
</dbReference>
<reference evidence="32" key="2">
    <citation type="submission" date="2025-08" db="UniProtKB">
        <authorList>
            <consortium name="Ensembl"/>
        </authorList>
    </citation>
    <scope>IDENTIFICATION</scope>
</reference>
<evidence type="ECO:0000259" key="31">
    <source>
        <dbReference type="PROSITE" id="PS50011"/>
    </source>
</evidence>
<keyword evidence="5" id="KW-0963">Cytoplasm</keyword>
<feature type="compositionally biased region" description="Basic and acidic residues" evidence="28">
    <location>
        <begin position="844"/>
        <end position="860"/>
    </location>
</feature>
<dbReference type="FunFam" id="1.20.120.330:FF:000003">
    <property type="entry name" value="Tyrosine-protein kinase"/>
    <property type="match status" value="1"/>
</dbReference>
<dbReference type="Pfam" id="PF00017">
    <property type="entry name" value="SH2"/>
    <property type="match status" value="1"/>
</dbReference>
<evidence type="ECO:0000256" key="27">
    <source>
        <dbReference type="RuleBase" id="RU362096"/>
    </source>
</evidence>
<dbReference type="CDD" id="cd05052">
    <property type="entry name" value="PTKc_Abl"/>
    <property type="match status" value="1"/>
</dbReference>
<feature type="region of interest" description="Disordered" evidence="28">
    <location>
        <begin position="780"/>
        <end position="918"/>
    </location>
</feature>
<keyword evidence="14" id="KW-0832">Ubl conjugation</keyword>
<gene>
    <name evidence="32" type="primary">ABL2</name>
</gene>
<evidence type="ECO:0000256" key="26">
    <source>
        <dbReference type="PROSITE-ProRule" id="PRU10141"/>
    </source>
</evidence>
<dbReference type="GO" id="GO:0007165">
    <property type="term" value="P:signal transduction"/>
    <property type="evidence" value="ECO:0007669"/>
    <property type="project" value="UniProtKB-ARBA"/>
</dbReference>
<keyword evidence="21" id="KW-0449">Lipoprotein</keyword>
<dbReference type="PROSITE" id="PS50001">
    <property type="entry name" value="SH2"/>
    <property type="match status" value="1"/>
</dbReference>
<dbReference type="GO" id="GO:0004715">
    <property type="term" value="F:non-membrane spanning protein tyrosine kinase activity"/>
    <property type="evidence" value="ECO:0007669"/>
    <property type="project" value="UniProtKB-EC"/>
</dbReference>
<dbReference type="PROSITE" id="PS00107">
    <property type="entry name" value="PROTEIN_KINASE_ATP"/>
    <property type="match status" value="1"/>
</dbReference>
<organism evidence="32 33">
    <name type="scientific">Electrophorus electricus</name>
    <name type="common">Electric eel</name>
    <name type="synonym">Gymnotus electricus</name>
    <dbReference type="NCBI Taxonomy" id="8005"/>
    <lineage>
        <taxon>Eukaryota</taxon>
        <taxon>Metazoa</taxon>
        <taxon>Chordata</taxon>
        <taxon>Craniata</taxon>
        <taxon>Vertebrata</taxon>
        <taxon>Euteleostomi</taxon>
        <taxon>Actinopterygii</taxon>
        <taxon>Neopterygii</taxon>
        <taxon>Teleostei</taxon>
        <taxon>Ostariophysi</taxon>
        <taxon>Gymnotiformes</taxon>
        <taxon>Gymnotoidei</taxon>
        <taxon>Gymnotidae</taxon>
        <taxon>Electrophorus</taxon>
    </lineage>
</organism>
<evidence type="ECO:0000256" key="16">
    <source>
        <dbReference type="ARBA" id="ARBA00022990"/>
    </source>
</evidence>
<feature type="compositionally biased region" description="Low complexity" evidence="28">
    <location>
        <begin position="607"/>
        <end position="623"/>
    </location>
</feature>
<dbReference type="GO" id="GO:0007155">
    <property type="term" value="P:cell adhesion"/>
    <property type="evidence" value="ECO:0007669"/>
    <property type="project" value="UniProtKB-KW"/>
</dbReference>
<evidence type="ECO:0000256" key="10">
    <source>
        <dbReference type="ARBA" id="ARBA00022741"/>
    </source>
</evidence>
<dbReference type="InterPro" id="IPR015015">
    <property type="entry name" value="F-actin-binding"/>
</dbReference>
<keyword evidence="18 27" id="KW-0829">Tyrosine-protein kinase</keyword>
<keyword evidence="8" id="KW-0519">Myristate</keyword>
<evidence type="ECO:0000256" key="8">
    <source>
        <dbReference type="ARBA" id="ARBA00022707"/>
    </source>
</evidence>
<name>A0AAY5ES06_ELEEL</name>
<evidence type="ECO:0000256" key="11">
    <source>
        <dbReference type="ARBA" id="ARBA00022777"/>
    </source>
</evidence>
<dbReference type="Pfam" id="PF07714">
    <property type="entry name" value="PK_Tyr_Ser-Thr"/>
    <property type="match status" value="1"/>
</dbReference>
<evidence type="ECO:0000256" key="20">
    <source>
        <dbReference type="ARBA" id="ARBA00023212"/>
    </source>
</evidence>
<evidence type="ECO:0000256" key="23">
    <source>
        <dbReference type="ARBA" id="ARBA00064245"/>
    </source>
</evidence>
<dbReference type="GeneTree" id="ENSGT00940000153838"/>
<keyword evidence="6" id="KW-0597">Phosphoprotein</keyword>
<evidence type="ECO:0000256" key="7">
    <source>
        <dbReference type="ARBA" id="ARBA00022679"/>
    </source>
</evidence>
<dbReference type="Ensembl" id="ENSEEET00000059911.1">
    <property type="protein sequence ID" value="ENSEEEP00000059334.1"/>
    <property type="gene ID" value="ENSEEEG00000001837.2"/>
</dbReference>
<evidence type="ECO:0000256" key="12">
    <source>
        <dbReference type="ARBA" id="ARBA00022840"/>
    </source>
</evidence>
<dbReference type="FunFam" id="2.30.30.40:FF:000010">
    <property type="entry name" value="Tyrosine-protein kinase"/>
    <property type="match status" value="1"/>
</dbReference>
<dbReference type="PRINTS" id="PR00109">
    <property type="entry name" value="TYRKINASE"/>
</dbReference>